<dbReference type="Gene3D" id="3.30.40.10">
    <property type="entry name" value="Zinc/RING finger domain, C3HC4 (zinc finger)"/>
    <property type="match status" value="1"/>
</dbReference>
<evidence type="ECO:0000259" key="20">
    <source>
        <dbReference type="PROSITE" id="PS50089"/>
    </source>
</evidence>
<dbReference type="GO" id="GO:0004674">
    <property type="term" value="F:protein serine/threonine kinase activity"/>
    <property type="evidence" value="ECO:0007669"/>
    <property type="project" value="UniProtKB-EC"/>
</dbReference>
<dbReference type="InterPro" id="IPR001841">
    <property type="entry name" value="Znf_RING"/>
</dbReference>
<dbReference type="Pfam" id="PF13947">
    <property type="entry name" value="GUB_WAK_bind"/>
    <property type="match status" value="1"/>
</dbReference>
<keyword evidence="7 19" id="KW-0732">Signal</keyword>
<keyword evidence="9" id="KW-0833">Ubl conjugation pathway</keyword>
<dbReference type="GO" id="GO:0030247">
    <property type="term" value="F:polysaccharide binding"/>
    <property type="evidence" value="ECO:0007669"/>
    <property type="project" value="InterPro"/>
</dbReference>
<evidence type="ECO:0000256" key="12">
    <source>
        <dbReference type="ARBA" id="ARBA00023136"/>
    </source>
</evidence>
<keyword evidence="22" id="KW-1185">Reference proteome</keyword>
<keyword evidence="5 18" id="KW-0812">Transmembrane</keyword>
<dbReference type="InterPro" id="IPR046948">
    <property type="entry name" value="ATL20-22-like"/>
</dbReference>
<evidence type="ECO:0000256" key="17">
    <source>
        <dbReference type="PROSITE-ProRule" id="PRU00175"/>
    </source>
</evidence>
<organism evidence="21 22">
    <name type="scientific">Acacia crassicarpa</name>
    <name type="common">northern wattle</name>
    <dbReference type="NCBI Taxonomy" id="499986"/>
    <lineage>
        <taxon>Eukaryota</taxon>
        <taxon>Viridiplantae</taxon>
        <taxon>Streptophyta</taxon>
        <taxon>Embryophyta</taxon>
        <taxon>Tracheophyta</taxon>
        <taxon>Spermatophyta</taxon>
        <taxon>Magnoliopsida</taxon>
        <taxon>eudicotyledons</taxon>
        <taxon>Gunneridae</taxon>
        <taxon>Pentapetalae</taxon>
        <taxon>rosids</taxon>
        <taxon>fabids</taxon>
        <taxon>Fabales</taxon>
        <taxon>Fabaceae</taxon>
        <taxon>Caesalpinioideae</taxon>
        <taxon>mimosoid clade</taxon>
        <taxon>Acacieae</taxon>
        <taxon>Acacia</taxon>
    </lineage>
</organism>
<dbReference type="SMART" id="SM00184">
    <property type="entry name" value="RING"/>
    <property type="match status" value="1"/>
</dbReference>
<keyword evidence="6" id="KW-0479">Metal-binding</keyword>
<dbReference type="Pfam" id="PF13639">
    <property type="entry name" value="zf-RING_2"/>
    <property type="match status" value="1"/>
</dbReference>
<dbReference type="GO" id="GO:0008270">
    <property type="term" value="F:zinc ion binding"/>
    <property type="evidence" value="ECO:0007669"/>
    <property type="project" value="UniProtKB-KW"/>
</dbReference>
<sequence>MDIRFLLLFYILPPTSIETCPDAVCQNGNKIIRFPFRIQQSQLQPKSCGYPGFDVSCSNHGQIRLKVPYSEGEFSIQGIDYTSQQLWINDPKNCLPIRILSLNLNGSPFSGVYYRDFSFFNCSSQYLKYRYIPIPCLSDSNHTVFATPSRSVFRHLSSVCSFIRTVRVPVQQPYYEHVLTSDLSDDLRLSWNSPPCGMCESRGGRCGFRTNSTGDIGCAYFPSQGISRAVRYAISTCAGVLATLGLIGLMYYIGGKCGRAQTVVRPEPEPAMLSGLDGLTIESYPKQVVGEADEGTCPICLSEYRPKETLKTIPACLHSFHSHCIDAWLHLNASCPLCRTSPPNSLT</sequence>
<dbReference type="GO" id="GO:0016020">
    <property type="term" value="C:membrane"/>
    <property type="evidence" value="ECO:0007669"/>
    <property type="project" value="UniProtKB-SubCell"/>
</dbReference>
<dbReference type="Pfam" id="PF14380">
    <property type="entry name" value="WAK_assoc"/>
    <property type="match status" value="1"/>
</dbReference>
<dbReference type="Proteomes" id="UP001293593">
    <property type="component" value="Unassembled WGS sequence"/>
</dbReference>
<dbReference type="SUPFAM" id="SSF57850">
    <property type="entry name" value="RING/U-box"/>
    <property type="match status" value="1"/>
</dbReference>
<evidence type="ECO:0000256" key="13">
    <source>
        <dbReference type="ARBA" id="ARBA00023180"/>
    </source>
</evidence>
<dbReference type="AlphaFoldDB" id="A0AAE1JQN8"/>
<evidence type="ECO:0000256" key="10">
    <source>
        <dbReference type="ARBA" id="ARBA00022833"/>
    </source>
</evidence>
<feature type="chain" id="PRO_5041957497" description="RING-type domain-containing protein" evidence="19">
    <location>
        <begin position="18"/>
        <end position="347"/>
    </location>
</feature>
<evidence type="ECO:0000256" key="2">
    <source>
        <dbReference type="ARBA" id="ARBA00004167"/>
    </source>
</evidence>
<dbReference type="InterPro" id="IPR032872">
    <property type="entry name" value="WAK_assoc_C"/>
</dbReference>
<evidence type="ECO:0000256" key="8">
    <source>
        <dbReference type="ARBA" id="ARBA00022771"/>
    </source>
</evidence>
<name>A0AAE1JQN8_9FABA</name>
<evidence type="ECO:0000313" key="21">
    <source>
        <dbReference type="EMBL" id="KAK4273903.1"/>
    </source>
</evidence>
<keyword evidence="10" id="KW-0862">Zinc</keyword>
<comment type="catalytic activity">
    <reaction evidence="16">
        <text>L-seryl-[protein] + ATP = O-phospho-L-seryl-[protein] + ADP + H(+)</text>
        <dbReference type="Rhea" id="RHEA:17989"/>
        <dbReference type="Rhea" id="RHEA-COMP:9863"/>
        <dbReference type="Rhea" id="RHEA-COMP:11604"/>
        <dbReference type="ChEBI" id="CHEBI:15378"/>
        <dbReference type="ChEBI" id="CHEBI:29999"/>
        <dbReference type="ChEBI" id="CHEBI:30616"/>
        <dbReference type="ChEBI" id="CHEBI:83421"/>
        <dbReference type="ChEBI" id="CHEBI:456216"/>
        <dbReference type="EC" id="2.7.11.1"/>
    </reaction>
</comment>
<dbReference type="InterPro" id="IPR025287">
    <property type="entry name" value="WAK_GUB"/>
</dbReference>
<evidence type="ECO:0000256" key="1">
    <source>
        <dbReference type="ARBA" id="ARBA00000900"/>
    </source>
</evidence>
<evidence type="ECO:0000256" key="6">
    <source>
        <dbReference type="ARBA" id="ARBA00022723"/>
    </source>
</evidence>
<keyword evidence="11 18" id="KW-1133">Transmembrane helix</keyword>
<evidence type="ECO:0000256" key="11">
    <source>
        <dbReference type="ARBA" id="ARBA00022989"/>
    </source>
</evidence>
<feature type="domain" description="RING-type" evidence="20">
    <location>
        <begin position="297"/>
        <end position="339"/>
    </location>
</feature>
<dbReference type="GO" id="GO:0061630">
    <property type="term" value="F:ubiquitin protein ligase activity"/>
    <property type="evidence" value="ECO:0007669"/>
    <property type="project" value="UniProtKB-EC"/>
</dbReference>
<dbReference type="InterPro" id="IPR013083">
    <property type="entry name" value="Znf_RING/FYVE/PHD"/>
</dbReference>
<evidence type="ECO:0000256" key="18">
    <source>
        <dbReference type="SAM" id="Phobius"/>
    </source>
</evidence>
<dbReference type="PROSITE" id="PS50089">
    <property type="entry name" value="ZF_RING_2"/>
    <property type="match status" value="1"/>
</dbReference>
<keyword evidence="13" id="KW-0325">Glycoprotein</keyword>
<evidence type="ECO:0000256" key="9">
    <source>
        <dbReference type="ARBA" id="ARBA00022786"/>
    </source>
</evidence>
<evidence type="ECO:0000256" key="14">
    <source>
        <dbReference type="ARBA" id="ARBA00024209"/>
    </source>
</evidence>
<keyword evidence="12 18" id="KW-0472">Membrane</keyword>
<keyword evidence="4" id="KW-0808">Transferase</keyword>
<gene>
    <name evidence="21" type="ORF">QN277_017208</name>
</gene>
<comment type="catalytic activity">
    <reaction evidence="1">
        <text>S-ubiquitinyl-[E2 ubiquitin-conjugating enzyme]-L-cysteine + [acceptor protein]-L-lysine = [E2 ubiquitin-conjugating enzyme]-L-cysteine + N(6)-ubiquitinyl-[acceptor protein]-L-lysine.</text>
        <dbReference type="EC" id="2.3.2.27"/>
    </reaction>
</comment>
<dbReference type="EMBL" id="JAWXYG010000004">
    <property type="protein sequence ID" value="KAK4273903.1"/>
    <property type="molecule type" value="Genomic_DNA"/>
</dbReference>
<comment type="catalytic activity">
    <reaction evidence="15">
        <text>L-threonyl-[protein] + ATP = O-phospho-L-threonyl-[protein] + ADP + H(+)</text>
        <dbReference type="Rhea" id="RHEA:46608"/>
        <dbReference type="Rhea" id="RHEA-COMP:11060"/>
        <dbReference type="Rhea" id="RHEA-COMP:11605"/>
        <dbReference type="ChEBI" id="CHEBI:15378"/>
        <dbReference type="ChEBI" id="CHEBI:30013"/>
        <dbReference type="ChEBI" id="CHEBI:30616"/>
        <dbReference type="ChEBI" id="CHEBI:61977"/>
        <dbReference type="ChEBI" id="CHEBI:456216"/>
        <dbReference type="EC" id="2.7.11.1"/>
    </reaction>
</comment>
<feature type="signal peptide" evidence="19">
    <location>
        <begin position="1"/>
        <end position="17"/>
    </location>
</feature>
<reference evidence="21" key="1">
    <citation type="submission" date="2023-10" db="EMBL/GenBank/DDBJ databases">
        <title>Chromosome-level genome of the transformable northern wattle, Acacia crassicarpa.</title>
        <authorList>
            <person name="Massaro I."/>
            <person name="Sinha N.R."/>
            <person name="Poethig S."/>
            <person name="Leichty A.R."/>
        </authorList>
    </citation>
    <scope>NUCLEOTIDE SEQUENCE</scope>
    <source>
        <strain evidence="21">Acra3RX</strain>
        <tissue evidence="21">Leaf</tissue>
    </source>
</reference>
<accession>A0AAE1JQN8</accession>
<evidence type="ECO:0000256" key="16">
    <source>
        <dbReference type="ARBA" id="ARBA00048679"/>
    </source>
</evidence>
<dbReference type="PANTHER" id="PTHR46279:SF10">
    <property type="entry name" value="RING-TYPE E3 UBIQUITIN TRANSFERASE"/>
    <property type="match status" value="1"/>
</dbReference>
<dbReference type="PANTHER" id="PTHR46279">
    <property type="entry name" value="RING/U-BOX SUPERFAMILY PROTEIN"/>
    <property type="match status" value="1"/>
</dbReference>
<evidence type="ECO:0000256" key="19">
    <source>
        <dbReference type="SAM" id="SignalP"/>
    </source>
</evidence>
<comment type="subcellular location">
    <subcellularLocation>
        <location evidence="2">Membrane</location>
        <topology evidence="2">Single-pass membrane protein</topology>
    </subcellularLocation>
</comment>
<comment type="similarity">
    <text evidence="14">Belongs to the RING-type zinc finger family. ATL subfamily.</text>
</comment>
<comment type="caution">
    <text evidence="21">The sequence shown here is derived from an EMBL/GenBank/DDBJ whole genome shotgun (WGS) entry which is preliminary data.</text>
</comment>
<evidence type="ECO:0000256" key="7">
    <source>
        <dbReference type="ARBA" id="ARBA00022729"/>
    </source>
</evidence>
<evidence type="ECO:0000256" key="5">
    <source>
        <dbReference type="ARBA" id="ARBA00022692"/>
    </source>
</evidence>
<evidence type="ECO:0000313" key="22">
    <source>
        <dbReference type="Proteomes" id="UP001293593"/>
    </source>
</evidence>
<feature type="transmembrane region" description="Helical" evidence="18">
    <location>
        <begin position="232"/>
        <end position="253"/>
    </location>
</feature>
<evidence type="ECO:0000256" key="3">
    <source>
        <dbReference type="ARBA" id="ARBA00004906"/>
    </source>
</evidence>
<proteinExistence type="inferred from homology"/>
<keyword evidence="8 17" id="KW-0863">Zinc-finger</keyword>
<comment type="pathway">
    <text evidence="3">Protein modification; protein ubiquitination.</text>
</comment>
<protein>
    <recommendedName>
        <fullName evidence="20">RING-type domain-containing protein</fullName>
    </recommendedName>
</protein>
<evidence type="ECO:0000256" key="4">
    <source>
        <dbReference type="ARBA" id="ARBA00022679"/>
    </source>
</evidence>
<evidence type="ECO:0000256" key="15">
    <source>
        <dbReference type="ARBA" id="ARBA00047899"/>
    </source>
</evidence>